<accession>A0A3P3FXC1</accession>
<protein>
    <submittedName>
        <fullName evidence="1">Uncharacterized protein</fullName>
    </submittedName>
</protein>
<dbReference type="OrthoDB" id="9810518at2"/>
<organism evidence="1 2">
    <name type="scientific">Mesorhizobium tamadayense</name>
    <dbReference type="NCBI Taxonomy" id="425306"/>
    <lineage>
        <taxon>Bacteria</taxon>
        <taxon>Pseudomonadati</taxon>
        <taxon>Pseudomonadota</taxon>
        <taxon>Alphaproteobacteria</taxon>
        <taxon>Hyphomicrobiales</taxon>
        <taxon>Phyllobacteriaceae</taxon>
        <taxon>Mesorhizobium</taxon>
    </lineage>
</organism>
<keyword evidence="2" id="KW-1185">Reference proteome</keyword>
<gene>
    <name evidence="1" type="ORF">EH240_12985</name>
</gene>
<reference evidence="1 2" key="1">
    <citation type="submission" date="2018-11" db="EMBL/GenBank/DDBJ databases">
        <title>the genome of Mesorhizobium tamadayense DSM 28320.</title>
        <authorList>
            <person name="Gao J."/>
        </authorList>
    </citation>
    <scope>NUCLEOTIDE SEQUENCE [LARGE SCALE GENOMIC DNA]</scope>
    <source>
        <strain evidence="1 2">DSM 28320</strain>
    </source>
</reference>
<dbReference type="EMBL" id="RQXT01000012">
    <property type="protein sequence ID" value="RRI02369.1"/>
    <property type="molecule type" value="Genomic_DNA"/>
</dbReference>
<sequence length="75" mass="8700">MTARIFAIVPGRDIEPNRGLTIIEWQEKAAQTFQYSPKTGHLEEIGPIVTLWQQWGQKFPVYVKINAAERLFSRQ</sequence>
<evidence type="ECO:0000313" key="1">
    <source>
        <dbReference type="EMBL" id="RRI02369.1"/>
    </source>
</evidence>
<dbReference type="Proteomes" id="UP000273786">
    <property type="component" value="Unassembled WGS sequence"/>
</dbReference>
<proteinExistence type="predicted"/>
<name>A0A3P3FXC1_9HYPH</name>
<comment type="caution">
    <text evidence="1">The sequence shown here is derived from an EMBL/GenBank/DDBJ whole genome shotgun (WGS) entry which is preliminary data.</text>
</comment>
<dbReference type="RefSeq" id="WP_124998771.1">
    <property type="nucleotide sequence ID" value="NZ_RQXT01000012.1"/>
</dbReference>
<evidence type="ECO:0000313" key="2">
    <source>
        <dbReference type="Proteomes" id="UP000273786"/>
    </source>
</evidence>
<dbReference type="AlphaFoldDB" id="A0A3P3FXC1"/>